<evidence type="ECO:0000313" key="5">
    <source>
        <dbReference type="EMBL" id="PSL16760.1"/>
    </source>
</evidence>
<dbReference type="FunFam" id="3.30.70.270:FF:000001">
    <property type="entry name" value="Diguanylate cyclase domain protein"/>
    <property type="match status" value="1"/>
</dbReference>
<dbReference type="NCBIfam" id="TIGR00254">
    <property type="entry name" value="GGDEF"/>
    <property type="match status" value="1"/>
</dbReference>
<evidence type="ECO:0000256" key="1">
    <source>
        <dbReference type="ARBA" id="ARBA00001946"/>
    </source>
</evidence>
<dbReference type="InterPro" id="IPR029787">
    <property type="entry name" value="Nucleotide_cyclase"/>
</dbReference>
<dbReference type="InterPro" id="IPR043128">
    <property type="entry name" value="Rev_trsase/Diguanyl_cyclase"/>
</dbReference>
<protein>
    <recommendedName>
        <fullName evidence="2">diguanylate cyclase</fullName>
        <ecNumber evidence="2">2.7.7.65</ecNumber>
    </recommendedName>
</protein>
<organism evidence="5 6">
    <name type="scientific">Marinobacterium halophilum</name>
    <dbReference type="NCBI Taxonomy" id="267374"/>
    <lineage>
        <taxon>Bacteria</taxon>
        <taxon>Pseudomonadati</taxon>
        <taxon>Pseudomonadota</taxon>
        <taxon>Gammaproteobacteria</taxon>
        <taxon>Oceanospirillales</taxon>
        <taxon>Oceanospirillaceae</taxon>
        <taxon>Marinobacterium</taxon>
    </lineage>
</organism>
<dbReference type="OrthoDB" id="9812260at2"/>
<dbReference type="EC" id="2.7.7.65" evidence="2"/>
<dbReference type="PANTHER" id="PTHR45138:SF9">
    <property type="entry name" value="DIGUANYLATE CYCLASE DGCM-RELATED"/>
    <property type="match status" value="1"/>
</dbReference>
<dbReference type="Gene3D" id="3.30.450.20">
    <property type="entry name" value="PAS domain"/>
    <property type="match status" value="1"/>
</dbReference>
<feature type="domain" description="GGDEF" evidence="4">
    <location>
        <begin position="189"/>
        <end position="322"/>
    </location>
</feature>
<dbReference type="InterPro" id="IPR050469">
    <property type="entry name" value="Diguanylate_Cyclase"/>
</dbReference>
<evidence type="ECO:0000259" key="4">
    <source>
        <dbReference type="PROSITE" id="PS50887"/>
    </source>
</evidence>
<dbReference type="InterPro" id="IPR000160">
    <property type="entry name" value="GGDEF_dom"/>
</dbReference>
<dbReference type="SUPFAM" id="SSF55785">
    <property type="entry name" value="PYP-like sensor domain (PAS domain)"/>
    <property type="match status" value="1"/>
</dbReference>
<comment type="cofactor">
    <cofactor evidence="1">
        <name>Mg(2+)</name>
        <dbReference type="ChEBI" id="CHEBI:18420"/>
    </cofactor>
</comment>
<dbReference type="PANTHER" id="PTHR45138">
    <property type="entry name" value="REGULATORY COMPONENTS OF SENSORY TRANSDUCTION SYSTEM"/>
    <property type="match status" value="1"/>
</dbReference>
<dbReference type="PROSITE" id="PS50887">
    <property type="entry name" value="GGDEF"/>
    <property type="match status" value="1"/>
</dbReference>
<comment type="catalytic activity">
    <reaction evidence="3">
        <text>2 GTP = 3',3'-c-di-GMP + 2 diphosphate</text>
        <dbReference type="Rhea" id="RHEA:24898"/>
        <dbReference type="ChEBI" id="CHEBI:33019"/>
        <dbReference type="ChEBI" id="CHEBI:37565"/>
        <dbReference type="ChEBI" id="CHEBI:58805"/>
        <dbReference type="EC" id="2.7.7.65"/>
    </reaction>
</comment>
<keyword evidence="6" id="KW-1185">Reference proteome</keyword>
<dbReference type="SUPFAM" id="SSF55073">
    <property type="entry name" value="Nucleotide cyclase"/>
    <property type="match status" value="1"/>
</dbReference>
<dbReference type="GO" id="GO:0043709">
    <property type="term" value="P:cell adhesion involved in single-species biofilm formation"/>
    <property type="evidence" value="ECO:0007669"/>
    <property type="project" value="TreeGrafter"/>
</dbReference>
<dbReference type="GO" id="GO:0052621">
    <property type="term" value="F:diguanylate cyclase activity"/>
    <property type="evidence" value="ECO:0007669"/>
    <property type="project" value="UniProtKB-EC"/>
</dbReference>
<evidence type="ECO:0000313" key="6">
    <source>
        <dbReference type="Proteomes" id="UP000242133"/>
    </source>
</evidence>
<dbReference type="Proteomes" id="UP000242133">
    <property type="component" value="Unassembled WGS sequence"/>
</dbReference>
<dbReference type="EMBL" id="PYGI01000001">
    <property type="protein sequence ID" value="PSL16760.1"/>
    <property type="molecule type" value="Genomic_DNA"/>
</dbReference>
<proteinExistence type="predicted"/>
<reference evidence="5 6" key="1">
    <citation type="submission" date="2018-03" db="EMBL/GenBank/DDBJ databases">
        <title>Genomic Encyclopedia of Archaeal and Bacterial Type Strains, Phase II (KMG-II): from individual species to whole genera.</title>
        <authorList>
            <person name="Goeker M."/>
        </authorList>
    </citation>
    <scope>NUCLEOTIDE SEQUENCE [LARGE SCALE GENOMIC DNA]</scope>
    <source>
        <strain evidence="5 6">DSM 17586</strain>
    </source>
</reference>
<name>A0A2P8F4X8_9GAMM</name>
<dbReference type="GO" id="GO:1902201">
    <property type="term" value="P:negative regulation of bacterial-type flagellum-dependent cell motility"/>
    <property type="evidence" value="ECO:0007669"/>
    <property type="project" value="TreeGrafter"/>
</dbReference>
<accession>A0A2P8F4X8</accession>
<evidence type="ECO:0000256" key="2">
    <source>
        <dbReference type="ARBA" id="ARBA00012528"/>
    </source>
</evidence>
<dbReference type="Pfam" id="PF00990">
    <property type="entry name" value="GGDEF"/>
    <property type="match status" value="1"/>
</dbReference>
<evidence type="ECO:0000256" key="3">
    <source>
        <dbReference type="ARBA" id="ARBA00034247"/>
    </source>
</evidence>
<dbReference type="RefSeq" id="WP_106590201.1">
    <property type="nucleotide sequence ID" value="NZ_PYGI01000001.1"/>
</dbReference>
<dbReference type="Gene3D" id="3.30.70.270">
    <property type="match status" value="1"/>
</dbReference>
<dbReference type="GO" id="GO:0005886">
    <property type="term" value="C:plasma membrane"/>
    <property type="evidence" value="ECO:0007669"/>
    <property type="project" value="TreeGrafter"/>
</dbReference>
<sequence>MINPPEQVLTMDEFHWQLGLLQNLDVGLIVLDARHRVVMWNSFMANHSGIRDSTARGKCVDQLFGSLPIEWFKRKLDSVFLLRNRAFITWEERPYLFRFKPHHPITGAAEFMYQNITLIPLSSPNGEIEHVGIMVYDMTAVAINKQALSAANAELALLSRTDKLSGLANRGYWEECLRQEYERFRRTQSTSSMVMLDVDHFKRVNDTYGHQAGDEVIRVLSNLLRQHARSTDTPGRYGGEEFGVLLINTSEDNALIFAERVRCAVEALTVRHGPHVIQFTVSMGISQLNNSHQSHEDWIRDADRALYHSKTTGRNRTTLAEDLE</sequence>
<dbReference type="SMART" id="SM00267">
    <property type="entry name" value="GGDEF"/>
    <property type="match status" value="1"/>
</dbReference>
<dbReference type="CDD" id="cd01949">
    <property type="entry name" value="GGDEF"/>
    <property type="match status" value="1"/>
</dbReference>
<gene>
    <name evidence="5" type="ORF">CLV44_101159</name>
</gene>
<dbReference type="InterPro" id="IPR035965">
    <property type="entry name" value="PAS-like_dom_sf"/>
</dbReference>
<dbReference type="AlphaFoldDB" id="A0A2P8F4X8"/>
<comment type="caution">
    <text evidence="5">The sequence shown here is derived from an EMBL/GenBank/DDBJ whole genome shotgun (WGS) entry which is preliminary data.</text>
</comment>